<evidence type="ECO:0000256" key="2">
    <source>
        <dbReference type="ARBA" id="ARBA00023082"/>
    </source>
</evidence>
<evidence type="ECO:0000259" key="6">
    <source>
        <dbReference type="Pfam" id="PF04539"/>
    </source>
</evidence>
<dbReference type="PANTHER" id="PTHR30385">
    <property type="entry name" value="SIGMA FACTOR F FLAGELLAR"/>
    <property type="match status" value="1"/>
</dbReference>
<keyword evidence="1" id="KW-0805">Transcription regulation</keyword>
<dbReference type="InterPro" id="IPR013324">
    <property type="entry name" value="RNA_pol_sigma_r3/r4-like"/>
</dbReference>
<dbReference type="RefSeq" id="WP_301226999.1">
    <property type="nucleotide sequence ID" value="NZ_JAROCG010000001.1"/>
</dbReference>
<sequence>MQSTAAPVVPGGSLPGHAAYQNDVEPNDAGQDHRNDRDDVGQDDRDDVEPNDRDDADDADDTGDEGVGCTYPERPLKAALQDDIALRHMDIAESVARSFAASGPEASDIRQVAYLGLIKAVQRFNPARGVPFASFAVPTINGEIKRYLRDSCWVVRPPRDVQDLRTEIARAAPAMAQRLGREATARELGLELGWPEEKILEAQASHSSLRPDSLDAPFEGRSWADTLATDYNGMERSDDLISLRSAVNELDSSEKELLYRRYFMEQTQQCIGDELGMSQMQVSRTLARILVKLQKRLLGAPASQDQKAAGRSIA</sequence>
<dbReference type="EMBL" id="JAROCG010000001">
    <property type="protein sequence ID" value="MDN4611210.1"/>
    <property type="molecule type" value="Genomic_DNA"/>
</dbReference>
<dbReference type="InterPro" id="IPR007624">
    <property type="entry name" value="RNA_pol_sigma70_r3"/>
</dbReference>
<dbReference type="InterPro" id="IPR013325">
    <property type="entry name" value="RNA_pol_sigma_r2"/>
</dbReference>
<protein>
    <submittedName>
        <fullName evidence="9">Sigma-70 family RNA polymerase sigma factor</fullName>
    </submittedName>
</protein>
<evidence type="ECO:0000256" key="3">
    <source>
        <dbReference type="ARBA" id="ARBA00023125"/>
    </source>
</evidence>
<dbReference type="Pfam" id="PF04542">
    <property type="entry name" value="Sigma70_r2"/>
    <property type="match status" value="1"/>
</dbReference>
<dbReference type="InterPro" id="IPR014284">
    <property type="entry name" value="RNA_pol_sigma-70_dom"/>
</dbReference>
<evidence type="ECO:0000313" key="10">
    <source>
        <dbReference type="Proteomes" id="UP001174209"/>
    </source>
</evidence>
<organism evidence="9 10">
    <name type="scientific">Arthrobacter burdickii</name>
    <dbReference type="NCBI Taxonomy" id="3035920"/>
    <lineage>
        <taxon>Bacteria</taxon>
        <taxon>Bacillati</taxon>
        <taxon>Actinomycetota</taxon>
        <taxon>Actinomycetes</taxon>
        <taxon>Micrococcales</taxon>
        <taxon>Micrococcaceae</taxon>
        <taxon>Arthrobacter</taxon>
    </lineage>
</organism>
<dbReference type="SUPFAM" id="SSF88946">
    <property type="entry name" value="Sigma2 domain of RNA polymerase sigma factors"/>
    <property type="match status" value="1"/>
</dbReference>
<evidence type="ECO:0000256" key="5">
    <source>
        <dbReference type="SAM" id="MobiDB-lite"/>
    </source>
</evidence>
<keyword evidence="4" id="KW-0804">Transcription</keyword>
<accession>A0ABT8K1A7</accession>
<dbReference type="NCBIfam" id="TIGR02937">
    <property type="entry name" value="sigma70-ECF"/>
    <property type="match status" value="1"/>
</dbReference>
<feature type="compositionally biased region" description="Acidic residues" evidence="5">
    <location>
        <begin position="54"/>
        <end position="64"/>
    </location>
</feature>
<keyword evidence="3" id="KW-0238">DNA-binding</keyword>
<dbReference type="CDD" id="cd06171">
    <property type="entry name" value="Sigma70_r4"/>
    <property type="match status" value="1"/>
</dbReference>
<dbReference type="Gene3D" id="1.20.120.1810">
    <property type="match status" value="1"/>
</dbReference>
<dbReference type="InterPro" id="IPR036388">
    <property type="entry name" value="WH-like_DNA-bd_sf"/>
</dbReference>
<dbReference type="SUPFAM" id="SSF88659">
    <property type="entry name" value="Sigma3 and sigma4 domains of RNA polymerase sigma factors"/>
    <property type="match status" value="2"/>
</dbReference>
<dbReference type="Pfam" id="PF04539">
    <property type="entry name" value="Sigma70_r3"/>
    <property type="match status" value="1"/>
</dbReference>
<proteinExistence type="predicted"/>
<dbReference type="InterPro" id="IPR007627">
    <property type="entry name" value="RNA_pol_sigma70_r2"/>
</dbReference>
<reference evidence="9" key="1">
    <citation type="submission" date="2023-06" db="EMBL/GenBank/DDBJ databases">
        <title>MT1 and MT2 Draft Genomes of Novel Species.</title>
        <authorList>
            <person name="Venkateswaran K."/>
        </authorList>
    </citation>
    <scope>NUCLEOTIDE SEQUENCE</scope>
    <source>
        <strain evidence="9">IIF3SC-B10</strain>
    </source>
</reference>
<dbReference type="PANTHER" id="PTHR30385:SF4">
    <property type="entry name" value="RNA POLYMERASE SIGMA-E FACTOR"/>
    <property type="match status" value="1"/>
</dbReference>
<feature type="domain" description="RNA polymerase sigma-70 region 3" evidence="6">
    <location>
        <begin position="166"/>
        <end position="219"/>
    </location>
</feature>
<keyword evidence="10" id="KW-1185">Reference proteome</keyword>
<dbReference type="InterPro" id="IPR007630">
    <property type="entry name" value="RNA_pol_sigma70_r4"/>
</dbReference>
<evidence type="ECO:0000259" key="7">
    <source>
        <dbReference type="Pfam" id="PF04542"/>
    </source>
</evidence>
<feature type="compositionally biased region" description="Basic and acidic residues" evidence="5">
    <location>
        <begin position="30"/>
        <end position="53"/>
    </location>
</feature>
<name>A0ABT8K1A7_9MICC</name>
<feature type="region of interest" description="Disordered" evidence="5">
    <location>
        <begin position="1"/>
        <end position="74"/>
    </location>
</feature>
<evidence type="ECO:0000256" key="4">
    <source>
        <dbReference type="ARBA" id="ARBA00023163"/>
    </source>
</evidence>
<keyword evidence="2" id="KW-0731">Sigma factor</keyword>
<gene>
    <name evidence="9" type="ORF">P5G52_10050</name>
</gene>
<feature type="domain" description="RNA polymerase sigma-70 region 2" evidence="7">
    <location>
        <begin position="87"/>
        <end position="151"/>
    </location>
</feature>
<evidence type="ECO:0000256" key="1">
    <source>
        <dbReference type="ARBA" id="ARBA00023015"/>
    </source>
</evidence>
<evidence type="ECO:0000259" key="8">
    <source>
        <dbReference type="Pfam" id="PF04545"/>
    </source>
</evidence>
<dbReference type="Pfam" id="PF04545">
    <property type="entry name" value="Sigma70_r4"/>
    <property type="match status" value="1"/>
</dbReference>
<feature type="domain" description="RNA polymerase sigma-70 region 4" evidence="8">
    <location>
        <begin position="247"/>
        <end position="295"/>
    </location>
</feature>
<dbReference type="Gene3D" id="1.10.10.10">
    <property type="entry name" value="Winged helix-like DNA-binding domain superfamily/Winged helix DNA-binding domain"/>
    <property type="match status" value="2"/>
</dbReference>
<evidence type="ECO:0000313" key="9">
    <source>
        <dbReference type="EMBL" id="MDN4611210.1"/>
    </source>
</evidence>
<dbReference type="Proteomes" id="UP001174209">
    <property type="component" value="Unassembled WGS sequence"/>
</dbReference>
<comment type="caution">
    <text evidence="9">The sequence shown here is derived from an EMBL/GenBank/DDBJ whole genome shotgun (WGS) entry which is preliminary data.</text>
</comment>